<accession>A0AA41TAJ4</accession>
<evidence type="ECO:0000313" key="2">
    <source>
        <dbReference type="Proteomes" id="UP001166674"/>
    </source>
</evidence>
<feature type="non-terminal residue" evidence="1">
    <location>
        <position position="1"/>
    </location>
</feature>
<dbReference type="Proteomes" id="UP001166674">
    <property type="component" value="Unassembled WGS sequence"/>
</dbReference>
<protein>
    <submittedName>
        <fullName evidence="1">DNA-directed RNA polymerase II subunit RPB2</fullName>
    </submittedName>
</protein>
<organism evidence="1 2">
    <name type="scientific">Sciurus carolinensis</name>
    <name type="common">Eastern gray squirrel</name>
    <dbReference type="NCBI Taxonomy" id="30640"/>
    <lineage>
        <taxon>Eukaryota</taxon>
        <taxon>Metazoa</taxon>
        <taxon>Chordata</taxon>
        <taxon>Craniata</taxon>
        <taxon>Vertebrata</taxon>
        <taxon>Euteleostomi</taxon>
        <taxon>Mammalia</taxon>
        <taxon>Eutheria</taxon>
        <taxon>Euarchontoglires</taxon>
        <taxon>Glires</taxon>
        <taxon>Rodentia</taxon>
        <taxon>Sciuromorpha</taxon>
        <taxon>Sciuridae</taxon>
        <taxon>Sciurinae</taxon>
        <taxon>Sciurini</taxon>
        <taxon>Sciurus</taxon>
    </lineage>
</organism>
<comment type="caution">
    <text evidence="1">The sequence shown here is derived from an EMBL/GenBank/DDBJ whole genome shotgun (WGS) entry which is preliminary data.</text>
</comment>
<name>A0AA41TAJ4_SCICA</name>
<gene>
    <name evidence="1" type="ORF">SUZIE_202460</name>
</gene>
<evidence type="ECO:0000313" key="1">
    <source>
        <dbReference type="EMBL" id="MBZ3889337.1"/>
    </source>
</evidence>
<dbReference type="GO" id="GO:0000428">
    <property type="term" value="C:DNA-directed RNA polymerase complex"/>
    <property type="evidence" value="ECO:0007669"/>
    <property type="project" value="UniProtKB-KW"/>
</dbReference>
<keyword evidence="2" id="KW-1185">Reference proteome</keyword>
<dbReference type="AlphaFoldDB" id="A0AA41TAJ4"/>
<dbReference type="EMBL" id="JAATJV010430484">
    <property type="protein sequence ID" value="MBZ3889337.1"/>
    <property type="molecule type" value="Genomic_DNA"/>
</dbReference>
<reference evidence="1" key="1">
    <citation type="submission" date="2020-03" db="EMBL/GenBank/DDBJ databases">
        <title>Studies in the Genomics of Life Span.</title>
        <authorList>
            <person name="Glass D."/>
        </authorList>
    </citation>
    <scope>NUCLEOTIDE SEQUENCE</scope>
    <source>
        <strain evidence="1">SUZIE</strain>
        <tissue evidence="1">Muscle</tissue>
    </source>
</reference>
<proteinExistence type="predicted"/>
<keyword evidence="1" id="KW-0240">DNA-directed RNA polymerase</keyword>
<keyword evidence="1" id="KW-0804">Transcription</keyword>
<sequence length="85" mass="9748">FDEKVLIRQQLDSFDEFIQMSLQRIMEDGPPIDLLAEAQHGSGEVEEPVLIAQEKMATNTVYVFVKKDSKYAYTGEYRLCLENSS</sequence>